<dbReference type="SUPFAM" id="SSF103473">
    <property type="entry name" value="MFS general substrate transporter"/>
    <property type="match status" value="1"/>
</dbReference>
<reference evidence="9" key="1">
    <citation type="submission" date="2020-09" db="EMBL/GenBank/DDBJ databases">
        <title>A novel bacterium of genus Bacillus, isolated from South China Sea.</title>
        <authorList>
            <person name="Huang H."/>
            <person name="Mo K."/>
            <person name="Hu Y."/>
        </authorList>
    </citation>
    <scope>NUCLEOTIDE SEQUENCE</scope>
    <source>
        <strain evidence="9">IB182487</strain>
    </source>
</reference>
<protein>
    <submittedName>
        <fullName evidence="9">MFS transporter</fullName>
    </submittedName>
</protein>
<dbReference type="PROSITE" id="PS50850">
    <property type="entry name" value="MFS"/>
    <property type="match status" value="1"/>
</dbReference>
<dbReference type="InterPro" id="IPR005829">
    <property type="entry name" value="Sugar_transporter_CS"/>
</dbReference>
<evidence type="ECO:0000256" key="7">
    <source>
        <dbReference type="SAM" id="Phobius"/>
    </source>
</evidence>
<feature type="transmembrane region" description="Helical" evidence="7">
    <location>
        <begin position="215"/>
        <end position="237"/>
    </location>
</feature>
<feature type="transmembrane region" description="Helical" evidence="7">
    <location>
        <begin position="12"/>
        <end position="31"/>
    </location>
</feature>
<dbReference type="InterPro" id="IPR011701">
    <property type="entry name" value="MFS"/>
</dbReference>
<keyword evidence="4 7" id="KW-0812">Transmembrane</keyword>
<gene>
    <name evidence="9" type="ORF">IC621_07060</name>
</gene>
<keyword evidence="10" id="KW-1185">Reference proteome</keyword>
<dbReference type="Proteomes" id="UP000626844">
    <property type="component" value="Unassembled WGS sequence"/>
</dbReference>
<keyword evidence="6 7" id="KW-0472">Membrane</keyword>
<accession>A0A926RWJ8</accession>
<dbReference type="InterPro" id="IPR050189">
    <property type="entry name" value="MFS_Efflux_Transporters"/>
</dbReference>
<sequence length="420" mass="45195">MEAKQGKANIVAIALIPLVMVLGNSMLVPVLPTMKSKLDLSGFQVSLIITMFSLAAGLIIPLVGYLSDRYGRKWIIVASLVIYGIGGVVSGLAAWLMDNSYGMILIGRIIQGIGAAGTSPIAMALIGDVYSGAKESKALGIIESTNGLGKILSPIFGSLIALIIWFAVFFTFPILCFATAVFVWFGVKEKKKKKGKPLPEYLGALKQIFKQKGRWLIPAFLVGSVGLFILFGVLFYLSDILEESFKIDGIIKGCILAIPLLGMVVTAYITGAKIKQNKPLIRKIMVTGLLLLTGAMLAVSFFQQIFLMVGLLTLGSIGTGLLLPCLNTLITGAVEKAERGMITSLYGSVRFLGVAFGPPLFSWLMKISHQIVFFSMAGLSLVTLIIAFLFIKPGKSKKGETGSEQKLATLFRKREKVPST</sequence>
<dbReference type="Pfam" id="PF07690">
    <property type="entry name" value="MFS_1"/>
    <property type="match status" value="2"/>
</dbReference>
<keyword evidence="5 7" id="KW-1133">Transmembrane helix</keyword>
<evidence type="ECO:0000256" key="1">
    <source>
        <dbReference type="ARBA" id="ARBA00004651"/>
    </source>
</evidence>
<dbReference type="EMBL" id="JACXAI010000006">
    <property type="protein sequence ID" value="MBD1379981.1"/>
    <property type="molecule type" value="Genomic_DNA"/>
</dbReference>
<dbReference type="Gene3D" id="1.20.1250.20">
    <property type="entry name" value="MFS general substrate transporter like domains"/>
    <property type="match status" value="1"/>
</dbReference>
<feature type="transmembrane region" description="Helical" evidence="7">
    <location>
        <begin position="371"/>
        <end position="391"/>
    </location>
</feature>
<dbReference type="InterPro" id="IPR020846">
    <property type="entry name" value="MFS_dom"/>
</dbReference>
<dbReference type="InterPro" id="IPR036259">
    <property type="entry name" value="MFS_trans_sf"/>
</dbReference>
<evidence type="ECO:0000313" key="10">
    <source>
        <dbReference type="Proteomes" id="UP000626844"/>
    </source>
</evidence>
<feature type="transmembrane region" description="Helical" evidence="7">
    <location>
        <begin position="74"/>
        <end position="97"/>
    </location>
</feature>
<feature type="transmembrane region" description="Helical" evidence="7">
    <location>
        <begin position="305"/>
        <end position="330"/>
    </location>
</feature>
<dbReference type="RefSeq" id="WP_191157125.1">
    <property type="nucleotide sequence ID" value="NZ_JACXAI010000006.1"/>
</dbReference>
<comment type="caution">
    <text evidence="9">The sequence shown here is derived from an EMBL/GenBank/DDBJ whole genome shotgun (WGS) entry which is preliminary data.</text>
</comment>
<dbReference type="PANTHER" id="PTHR43124:SF3">
    <property type="entry name" value="CHLORAMPHENICOL EFFLUX PUMP RV0191"/>
    <property type="match status" value="1"/>
</dbReference>
<evidence type="ECO:0000256" key="6">
    <source>
        <dbReference type="ARBA" id="ARBA00023136"/>
    </source>
</evidence>
<evidence type="ECO:0000256" key="3">
    <source>
        <dbReference type="ARBA" id="ARBA00022475"/>
    </source>
</evidence>
<evidence type="ECO:0000313" key="9">
    <source>
        <dbReference type="EMBL" id="MBD1379981.1"/>
    </source>
</evidence>
<dbReference type="CDD" id="cd17474">
    <property type="entry name" value="MFS_YfmO_like"/>
    <property type="match status" value="1"/>
</dbReference>
<dbReference type="PANTHER" id="PTHR43124">
    <property type="entry name" value="PURINE EFFLUX PUMP PBUE"/>
    <property type="match status" value="1"/>
</dbReference>
<comment type="subcellular location">
    <subcellularLocation>
        <location evidence="1">Cell membrane</location>
        <topology evidence="1">Multi-pass membrane protein</topology>
    </subcellularLocation>
</comment>
<keyword evidence="2" id="KW-0813">Transport</keyword>
<evidence type="ECO:0000259" key="8">
    <source>
        <dbReference type="PROSITE" id="PS50850"/>
    </source>
</evidence>
<feature type="domain" description="Major facilitator superfamily (MFS) profile" evidence="8">
    <location>
        <begin position="9"/>
        <end position="395"/>
    </location>
</feature>
<feature type="transmembrane region" description="Helical" evidence="7">
    <location>
        <begin position="342"/>
        <end position="365"/>
    </location>
</feature>
<feature type="transmembrane region" description="Helical" evidence="7">
    <location>
        <begin position="280"/>
        <end position="299"/>
    </location>
</feature>
<feature type="transmembrane region" description="Helical" evidence="7">
    <location>
        <begin position="249"/>
        <end position="268"/>
    </location>
</feature>
<dbReference type="PROSITE" id="PS00216">
    <property type="entry name" value="SUGAR_TRANSPORT_1"/>
    <property type="match status" value="1"/>
</dbReference>
<feature type="transmembrane region" description="Helical" evidence="7">
    <location>
        <begin position="155"/>
        <end position="187"/>
    </location>
</feature>
<evidence type="ECO:0000256" key="5">
    <source>
        <dbReference type="ARBA" id="ARBA00022989"/>
    </source>
</evidence>
<proteinExistence type="predicted"/>
<evidence type="ECO:0000256" key="4">
    <source>
        <dbReference type="ARBA" id="ARBA00022692"/>
    </source>
</evidence>
<feature type="transmembrane region" description="Helical" evidence="7">
    <location>
        <begin position="43"/>
        <end position="67"/>
    </location>
</feature>
<organism evidence="9 10">
    <name type="scientific">Metabacillus arenae</name>
    <dbReference type="NCBI Taxonomy" id="2771434"/>
    <lineage>
        <taxon>Bacteria</taxon>
        <taxon>Bacillati</taxon>
        <taxon>Bacillota</taxon>
        <taxon>Bacilli</taxon>
        <taxon>Bacillales</taxon>
        <taxon>Bacillaceae</taxon>
        <taxon>Metabacillus</taxon>
    </lineage>
</organism>
<dbReference type="GO" id="GO:0022857">
    <property type="term" value="F:transmembrane transporter activity"/>
    <property type="evidence" value="ECO:0007669"/>
    <property type="project" value="InterPro"/>
</dbReference>
<evidence type="ECO:0000256" key="2">
    <source>
        <dbReference type="ARBA" id="ARBA00022448"/>
    </source>
</evidence>
<name>A0A926RWJ8_9BACI</name>
<dbReference type="AlphaFoldDB" id="A0A926RWJ8"/>
<dbReference type="GO" id="GO:0005886">
    <property type="term" value="C:plasma membrane"/>
    <property type="evidence" value="ECO:0007669"/>
    <property type="project" value="UniProtKB-SubCell"/>
</dbReference>
<keyword evidence="3" id="KW-1003">Cell membrane</keyword>